<name>K9WSB8_9NOST</name>
<dbReference type="KEGG" id="csg:Cylst_0756"/>
<dbReference type="Proteomes" id="UP000010475">
    <property type="component" value="Chromosome"/>
</dbReference>
<dbReference type="InterPro" id="IPR011989">
    <property type="entry name" value="ARM-like"/>
</dbReference>
<dbReference type="PATRIC" id="fig|56107.3.peg.846"/>
<dbReference type="GO" id="GO:0030089">
    <property type="term" value="C:phycobilisome"/>
    <property type="evidence" value="ECO:0007669"/>
    <property type="project" value="UniProtKB-KW"/>
</dbReference>
<dbReference type="eggNOG" id="COG1413">
    <property type="taxonomic scope" value="Bacteria"/>
</dbReference>
<evidence type="ECO:0000313" key="5">
    <source>
        <dbReference type="EMBL" id="AFZ23083.1"/>
    </source>
</evidence>
<sequence>MTDELIRAVALADTPARMVTAVQNLAAARDPAAIPTLIAVFGYNNPEAAIVAVAALTEFGEKAVPQLLAQIDDYNYGARAYSIRTLAAIADPRALDVLISAAATDFAPSVRRAAAKGLGNLHWHKLGFPESQIAPQQALETLLFISQDSDWSIRYAAVVGLQSLAKIGELQQPIRDRLKEMLATDAEKAVRARVQLAQSQ</sequence>
<keyword evidence="6" id="KW-1185">Reference proteome</keyword>
<dbReference type="Pfam" id="PF13646">
    <property type="entry name" value="HEAT_2"/>
    <property type="match status" value="1"/>
</dbReference>
<keyword evidence="3" id="KW-0605">Phycobilisome</keyword>
<dbReference type="InterPro" id="IPR016024">
    <property type="entry name" value="ARM-type_fold"/>
</dbReference>
<reference evidence="5 6" key="1">
    <citation type="submission" date="2012-06" db="EMBL/GenBank/DDBJ databases">
        <title>Finished chromosome of genome of Cylindrospermum stagnale PCC 7417.</title>
        <authorList>
            <consortium name="US DOE Joint Genome Institute"/>
            <person name="Gugger M."/>
            <person name="Coursin T."/>
            <person name="Rippka R."/>
            <person name="Tandeau De Marsac N."/>
            <person name="Huntemann M."/>
            <person name="Wei C.-L."/>
            <person name="Han J."/>
            <person name="Detter J.C."/>
            <person name="Han C."/>
            <person name="Tapia R."/>
            <person name="Chen A."/>
            <person name="Kyrpides N."/>
            <person name="Mavromatis K."/>
            <person name="Markowitz V."/>
            <person name="Szeto E."/>
            <person name="Ivanova N."/>
            <person name="Pagani I."/>
            <person name="Pati A."/>
            <person name="Goodwin L."/>
            <person name="Nordberg H.P."/>
            <person name="Cantor M.N."/>
            <person name="Hua S.X."/>
            <person name="Woyke T."/>
            <person name="Kerfeld C.A."/>
        </authorList>
    </citation>
    <scope>NUCLEOTIDE SEQUENCE [LARGE SCALE GENOMIC DNA]</scope>
    <source>
        <strain evidence="5 6">PCC 7417</strain>
    </source>
</reference>
<gene>
    <name evidence="5" type="ORF">Cylst_0756</name>
</gene>
<dbReference type="OrthoDB" id="428465at2"/>
<dbReference type="AlphaFoldDB" id="K9WSB8"/>
<protein>
    <submittedName>
        <fullName evidence="5">PBS lyase HEAT-like repeat protein</fullName>
    </submittedName>
</protein>
<keyword evidence="2" id="KW-0042">Antenna complex</keyword>
<dbReference type="PANTHER" id="PTHR12697:SF38">
    <property type="entry name" value="PBS LYASE HEAT DOMAIN PROTEIN REPEAT-CONTAINING PROTEIN"/>
    <property type="match status" value="1"/>
</dbReference>
<evidence type="ECO:0000256" key="1">
    <source>
        <dbReference type="ARBA" id="ARBA00009299"/>
    </source>
</evidence>
<evidence type="ECO:0000256" key="4">
    <source>
        <dbReference type="ARBA" id="ARBA00023239"/>
    </source>
</evidence>
<dbReference type="SUPFAM" id="SSF48371">
    <property type="entry name" value="ARM repeat"/>
    <property type="match status" value="1"/>
</dbReference>
<evidence type="ECO:0000256" key="2">
    <source>
        <dbReference type="ARBA" id="ARBA00022549"/>
    </source>
</evidence>
<organism evidence="5 6">
    <name type="scientific">Cylindrospermum stagnale PCC 7417</name>
    <dbReference type="NCBI Taxonomy" id="56107"/>
    <lineage>
        <taxon>Bacteria</taxon>
        <taxon>Bacillati</taxon>
        <taxon>Cyanobacteriota</taxon>
        <taxon>Cyanophyceae</taxon>
        <taxon>Nostocales</taxon>
        <taxon>Nostocaceae</taxon>
        <taxon>Cylindrospermum</taxon>
    </lineage>
</organism>
<keyword evidence="4 5" id="KW-0456">Lyase</keyword>
<evidence type="ECO:0000313" key="6">
    <source>
        <dbReference type="Proteomes" id="UP000010475"/>
    </source>
</evidence>
<proteinExistence type="inferred from homology"/>
<dbReference type="RefSeq" id="WP_015206339.1">
    <property type="nucleotide sequence ID" value="NC_019757.1"/>
</dbReference>
<dbReference type="HOGENOM" id="CLU_094955_0_0_3"/>
<comment type="similarity">
    <text evidence="1">Belongs to the CpcE/RpcE/PecE family.</text>
</comment>
<dbReference type="EMBL" id="CP003642">
    <property type="protein sequence ID" value="AFZ23083.1"/>
    <property type="molecule type" value="Genomic_DNA"/>
</dbReference>
<dbReference type="Gene3D" id="1.25.10.10">
    <property type="entry name" value="Leucine-rich Repeat Variant"/>
    <property type="match status" value="1"/>
</dbReference>
<dbReference type="GO" id="GO:0016491">
    <property type="term" value="F:oxidoreductase activity"/>
    <property type="evidence" value="ECO:0007669"/>
    <property type="project" value="TreeGrafter"/>
</dbReference>
<dbReference type="GO" id="GO:0016829">
    <property type="term" value="F:lyase activity"/>
    <property type="evidence" value="ECO:0007669"/>
    <property type="project" value="UniProtKB-KW"/>
</dbReference>
<accession>K9WSB8</accession>
<evidence type="ECO:0000256" key="3">
    <source>
        <dbReference type="ARBA" id="ARBA00022738"/>
    </source>
</evidence>
<dbReference type="STRING" id="56107.Cylst_0756"/>
<dbReference type="PANTHER" id="PTHR12697">
    <property type="entry name" value="PBS LYASE HEAT-LIKE PROTEIN"/>
    <property type="match status" value="1"/>
</dbReference>